<feature type="transmembrane region" description="Helical" evidence="8">
    <location>
        <begin position="107"/>
        <end position="126"/>
    </location>
</feature>
<keyword evidence="3 8" id="KW-0808">Transferase</keyword>
<dbReference type="InterPro" id="IPR039859">
    <property type="entry name" value="PFA4/ZDH16/20/ERF2-like"/>
</dbReference>
<organism evidence="11 12">
    <name type="scientific">Nepenthes gracilis</name>
    <name type="common">Slender pitcher plant</name>
    <dbReference type="NCBI Taxonomy" id="150966"/>
    <lineage>
        <taxon>Eukaryota</taxon>
        <taxon>Viridiplantae</taxon>
        <taxon>Streptophyta</taxon>
        <taxon>Embryophyta</taxon>
        <taxon>Tracheophyta</taxon>
        <taxon>Spermatophyta</taxon>
        <taxon>Magnoliopsida</taxon>
        <taxon>eudicotyledons</taxon>
        <taxon>Gunneridae</taxon>
        <taxon>Pentapetalae</taxon>
        <taxon>Caryophyllales</taxon>
        <taxon>Nepenthaceae</taxon>
        <taxon>Nepenthes</taxon>
    </lineage>
</organism>
<sequence length="427" mass="47998">MESVADGLESTKIGNVENIPDHDNSTLPLNQSSKWSTLSQSIPSSKVRRLYQVWPGNNKFLCGGRMIMGPDATALFLSTFLIGVPAIAFCIRMLLRLKETHPLCGHTVLIVAVILTVLDLTFLYLTSGRDPGLIPRNATFPKSDQEVDVNTPASERVTGKTSSLRLPRTKDVMVNGYTVKVKFCDTCLLYRPPRASHCSICDNCVERFDHHCPWVGQCIGLRNYRFFILFISTTTFLCIYVFTFSLINILSKGSNIWRAMSQDVLSVILVAYCFLTVWFVGGLTLFHVYLMCTNQTTYENFRYRHDKNRNPHNVGVLNNIIQILCSKIPPSAINFRELVPVDDISLMSEDQNCGDFVDSKRNFDVEMGHKLNNNGSLILPGNLHNLHYSGVGDMLKKKAGHQGAAFKNPFLLPDEEASQPSDLNHWK</sequence>
<gene>
    <name evidence="11" type="ORF">Nepgr_020487</name>
</gene>
<comment type="similarity">
    <text evidence="2 8">Belongs to the DHHC palmitoyltransferase family.</text>
</comment>
<keyword evidence="12" id="KW-1185">Reference proteome</keyword>
<reference evidence="11" key="1">
    <citation type="submission" date="2023-05" db="EMBL/GenBank/DDBJ databases">
        <title>Nepenthes gracilis genome sequencing.</title>
        <authorList>
            <person name="Fukushima K."/>
        </authorList>
    </citation>
    <scope>NUCLEOTIDE SEQUENCE</scope>
    <source>
        <strain evidence="11">SING2019-196</strain>
    </source>
</reference>
<evidence type="ECO:0000256" key="9">
    <source>
        <dbReference type="SAM" id="MobiDB-lite"/>
    </source>
</evidence>
<keyword evidence="5 8" id="KW-1133">Transmembrane helix</keyword>
<dbReference type="GO" id="GO:0005783">
    <property type="term" value="C:endoplasmic reticulum"/>
    <property type="evidence" value="ECO:0007669"/>
    <property type="project" value="TreeGrafter"/>
</dbReference>
<dbReference type="Pfam" id="PF01529">
    <property type="entry name" value="DHHC"/>
    <property type="match status" value="1"/>
</dbReference>
<dbReference type="Proteomes" id="UP001279734">
    <property type="component" value="Unassembled WGS sequence"/>
</dbReference>
<dbReference type="PROSITE" id="PS50216">
    <property type="entry name" value="DHHC"/>
    <property type="match status" value="1"/>
</dbReference>
<evidence type="ECO:0000256" key="1">
    <source>
        <dbReference type="ARBA" id="ARBA00004127"/>
    </source>
</evidence>
<feature type="transmembrane region" description="Helical" evidence="8">
    <location>
        <begin position="74"/>
        <end position="95"/>
    </location>
</feature>
<evidence type="ECO:0000259" key="10">
    <source>
        <dbReference type="Pfam" id="PF01529"/>
    </source>
</evidence>
<dbReference type="PANTHER" id="PTHR22883">
    <property type="entry name" value="ZINC FINGER DHHC DOMAIN CONTAINING PROTEIN"/>
    <property type="match status" value="1"/>
</dbReference>
<accession>A0AAD3XWF0</accession>
<evidence type="ECO:0000256" key="5">
    <source>
        <dbReference type="ARBA" id="ARBA00022989"/>
    </source>
</evidence>
<evidence type="ECO:0000256" key="8">
    <source>
        <dbReference type="RuleBase" id="RU079119"/>
    </source>
</evidence>
<dbReference type="GO" id="GO:0006612">
    <property type="term" value="P:protein targeting to membrane"/>
    <property type="evidence" value="ECO:0007669"/>
    <property type="project" value="TreeGrafter"/>
</dbReference>
<keyword evidence="6 8" id="KW-0472">Membrane</keyword>
<evidence type="ECO:0000256" key="2">
    <source>
        <dbReference type="ARBA" id="ARBA00008574"/>
    </source>
</evidence>
<comment type="catalytic activity">
    <reaction evidence="8">
        <text>L-cysteinyl-[protein] + hexadecanoyl-CoA = S-hexadecanoyl-L-cysteinyl-[protein] + CoA</text>
        <dbReference type="Rhea" id="RHEA:36683"/>
        <dbReference type="Rhea" id="RHEA-COMP:10131"/>
        <dbReference type="Rhea" id="RHEA-COMP:11032"/>
        <dbReference type="ChEBI" id="CHEBI:29950"/>
        <dbReference type="ChEBI" id="CHEBI:57287"/>
        <dbReference type="ChEBI" id="CHEBI:57379"/>
        <dbReference type="ChEBI" id="CHEBI:74151"/>
        <dbReference type="EC" id="2.3.1.225"/>
    </reaction>
</comment>
<evidence type="ECO:0000313" key="12">
    <source>
        <dbReference type="Proteomes" id="UP001279734"/>
    </source>
</evidence>
<dbReference type="AlphaFoldDB" id="A0AAD3XWF0"/>
<dbReference type="GO" id="GO:0005794">
    <property type="term" value="C:Golgi apparatus"/>
    <property type="evidence" value="ECO:0007669"/>
    <property type="project" value="TreeGrafter"/>
</dbReference>
<evidence type="ECO:0000256" key="7">
    <source>
        <dbReference type="ARBA" id="ARBA00023315"/>
    </source>
</evidence>
<dbReference type="PANTHER" id="PTHR22883:SF391">
    <property type="entry name" value="PROTEIN S-ACYLTRANSFERASE 3-RELATED"/>
    <property type="match status" value="1"/>
</dbReference>
<dbReference type="EMBL" id="BSYO01000019">
    <property type="protein sequence ID" value="GMH18646.1"/>
    <property type="molecule type" value="Genomic_DNA"/>
</dbReference>
<evidence type="ECO:0000256" key="6">
    <source>
        <dbReference type="ARBA" id="ARBA00023136"/>
    </source>
</evidence>
<comment type="subcellular location">
    <subcellularLocation>
        <location evidence="1">Endomembrane system</location>
        <topology evidence="1">Multi-pass membrane protein</topology>
    </subcellularLocation>
</comment>
<keyword evidence="7 8" id="KW-0012">Acyltransferase</keyword>
<evidence type="ECO:0000256" key="3">
    <source>
        <dbReference type="ARBA" id="ARBA00022679"/>
    </source>
</evidence>
<keyword evidence="4 8" id="KW-0812">Transmembrane</keyword>
<feature type="transmembrane region" description="Helical" evidence="8">
    <location>
        <begin position="267"/>
        <end position="292"/>
    </location>
</feature>
<comment type="domain">
    <text evidence="8">The DHHC domain is required for palmitoyltransferase activity.</text>
</comment>
<proteinExistence type="inferred from homology"/>
<dbReference type="EC" id="2.3.1.225" evidence="8"/>
<feature type="domain" description="Palmitoyltransferase DHHC" evidence="10">
    <location>
        <begin position="182"/>
        <end position="302"/>
    </location>
</feature>
<feature type="region of interest" description="Disordered" evidence="9">
    <location>
        <begin position="1"/>
        <end position="31"/>
    </location>
</feature>
<name>A0AAD3XWF0_NEPGR</name>
<evidence type="ECO:0000256" key="4">
    <source>
        <dbReference type="ARBA" id="ARBA00022692"/>
    </source>
</evidence>
<dbReference type="InterPro" id="IPR001594">
    <property type="entry name" value="Palmitoyltrfase_DHHC"/>
</dbReference>
<protein>
    <recommendedName>
        <fullName evidence="8">S-acyltransferase</fullName>
        <ecNumber evidence="8">2.3.1.225</ecNumber>
    </recommendedName>
    <alternativeName>
        <fullName evidence="8">Palmitoyltransferase</fullName>
    </alternativeName>
</protein>
<evidence type="ECO:0000313" key="11">
    <source>
        <dbReference type="EMBL" id="GMH18646.1"/>
    </source>
</evidence>
<dbReference type="GO" id="GO:0019706">
    <property type="term" value="F:protein-cysteine S-palmitoyltransferase activity"/>
    <property type="evidence" value="ECO:0007669"/>
    <property type="project" value="UniProtKB-EC"/>
</dbReference>
<comment type="caution">
    <text evidence="11">The sequence shown here is derived from an EMBL/GenBank/DDBJ whole genome shotgun (WGS) entry which is preliminary data.</text>
</comment>
<feature type="transmembrane region" description="Helical" evidence="8">
    <location>
        <begin position="226"/>
        <end position="247"/>
    </location>
</feature>